<dbReference type="InterPro" id="IPR001164">
    <property type="entry name" value="ArfGAP_dom"/>
</dbReference>
<dbReference type="EMBL" id="CATQJL010000305">
    <property type="protein sequence ID" value="CAJ0603188.1"/>
    <property type="molecule type" value="Genomic_DNA"/>
</dbReference>
<feature type="region of interest" description="Disordered" evidence="6">
    <location>
        <begin position="474"/>
        <end position="504"/>
    </location>
</feature>
<dbReference type="GO" id="GO:0005737">
    <property type="term" value="C:cytoplasm"/>
    <property type="evidence" value="ECO:0007669"/>
    <property type="project" value="TreeGrafter"/>
</dbReference>
<dbReference type="GO" id="GO:0008270">
    <property type="term" value="F:zinc ion binding"/>
    <property type="evidence" value="ECO:0007669"/>
    <property type="project" value="UniProtKB-KW"/>
</dbReference>
<dbReference type="PANTHER" id="PTHR45705">
    <property type="entry name" value="FI20236P1"/>
    <property type="match status" value="1"/>
</dbReference>
<dbReference type="Pfam" id="PF01412">
    <property type="entry name" value="ArfGap"/>
    <property type="match status" value="1"/>
</dbReference>
<comment type="caution">
    <text evidence="8">The sequence shown here is derived from an EMBL/GenBank/DDBJ whole genome shotgun (WGS) entry which is preliminary data.</text>
</comment>
<evidence type="ECO:0000259" key="7">
    <source>
        <dbReference type="PROSITE" id="PS50115"/>
    </source>
</evidence>
<organism evidence="8 9">
    <name type="scientific">Cylicocyclus nassatus</name>
    <name type="common">Nematode worm</name>
    <dbReference type="NCBI Taxonomy" id="53992"/>
    <lineage>
        <taxon>Eukaryota</taxon>
        <taxon>Metazoa</taxon>
        <taxon>Ecdysozoa</taxon>
        <taxon>Nematoda</taxon>
        <taxon>Chromadorea</taxon>
        <taxon>Rhabditida</taxon>
        <taxon>Rhabditina</taxon>
        <taxon>Rhabditomorpha</taxon>
        <taxon>Strongyloidea</taxon>
        <taxon>Strongylidae</taxon>
        <taxon>Cylicocyclus</taxon>
    </lineage>
</organism>
<dbReference type="InterPro" id="IPR051718">
    <property type="entry name" value="ARF_GTPase-activating"/>
</dbReference>
<reference evidence="8" key="1">
    <citation type="submission" date="2023-07" db="EMBL/GenBank/DDBJ databases">
        <authorList>
            <consortium name="CYATHOMIX"/>
        </authorList>
    </citation>
    <scope>NUCLEOTIDE SEQUENCE</scope>
    <source>
        <strain evidence="8">N/A</strain>
    </source>
</reference>
<feature type="region of interest" description="Disordered" evidence="6">
    <location>
        <begin position="193"/>
        <end position="213"/>
    </location>
</feature>
<dbReference type="SMART" id="SM00105">
    <property type="entry name" value="ArfGap"/>
    <property type="match status" value="1"/>
</dbReference>
<dbReference type="PROSITE" id="PS50115">
    <property type="entry name" value="ARFGAP"/>
    <property type="match status" value="1"/>
</dbReference>
<keyword evidence="3 5" id="KW-0863">Zinc-finger</keyword>
<feature type="compositionally biased region" description="Polar residues" evidence="6">
    <location>
        <begin position="261"/>
        <end position="277"/>
    </location>
</feature>
<dbReference type="InterPro" id="IPR038508">
    <property type="entry name" value="ArfGAP_dom_sf"/>
</dbReference>
<keyword evidence="4" id="KW-0862">Zinc</keyword>
<sequence>MMHLETTMRRGKQDEKKLEQERLQHILLEMLKEDENKYCADCQAKTPRWAAWNLGVFICIRCAGIHRNLGVHISKVRSVNLDSWTAEQVQSMRVMGNEKARKVYEYSLPEHFRRSMSDHQMEQFIRAKYEQKRYIMPNFVYPRVDVNELPKPGQPITKHKDSSASASLTSPTIARVSAPAGATPKSSGNAVVSDLLDFSSPPNSSQQANGGHTLVGDLSSLSITNDHQNVTASKSSDLDDMFGSFTSAPVIDAVSGASAMEQPSPTGSMKQPASTTQAAGDLMSLSAAGGSEEKKTTADILSLFGDQAKNPVHPIMPVGGFAAFGLQAAPPKTQQQQQTSTGDPFGAPPAVAPTMGAVPIGMNPLNSAPLGAAPMGLPMGAPMSVPPMMAGTALPGMAMPPVQSFGFPNPFEQTSAAMGMQGLQLGMMASPVAPTGNAPVMQPQSPKAESAYSSRANNAFADLSIGKVMNMNYMAGKTSTPSPAPKPPSSTTPANMNFDDLLGL</sequence>
<evidence type="ECO:0000313" key="8">
    <source>
        <dbReference type="EMBL" id="CAJ0603188.1"/>
    </source>
</evidence>
<feature type="compositionally biased region" description="Polar residues" evidence="6">
    <location>
        <begin position="200"/>
        <end position="210"/>
    </location>
</feature>
<dbReference type="Proteomes" id="UP001176961">
    <property type="component" value="Unassembled WGS sequence"/>
</dbReference>
<feature type="region of interest" description="Disordered" evidence="6">
    <location>
        <begin position="257"/>
        <end position="277"/>
    </location>
</feature>
<dbReference type="AlphaFoldDB" id="A0AA36H430"/>
<keyword evidence="1" id="KW-0343">GTPase activation</keyword>
<dbReference type="PANTHER" id="PTHR45705:SF1">
    <property type="entry name" value="FI20236P1"/>
    <property type="match status" value="1"/>
</dbReference>
<keyword evidence="9" id="KW-1185">Reference proteome</keyword>
<keyword evidence="2" id="KW-0479">Metal-binding</keyword>
<evidence type="ECO:0000256" key="1">
    <source>
        <dbReference type="ARBA" id="ARBA00022468"/>
    </source>
</evidence>
<evidence type="ECO:0000256" key="3">
    <source>
        <dbReference type="ARBA" id="ARBA00022771"/>
    </source>
</evidence>
<evidence type="ECO:0000256" key="6">
    <source>
        <dbReference type="SAM" id="MobiDB-lite"/>
    </source>
</evidence>
<protein>
    <recommendedName>
        <fullName evidence="7">Arf-GAP domain-containing protein</fullName>
    </recommendedName>
</protein>
<evidence type="ECO:0000256" key="5">
    <source>
        <dbReference type="PROSITE-ProRule" id="PRU00288"/>
    </source>
</evidence>
<evidence type="ECO:0000313" key="9">
    <source>
        <dbReference type="Proteomes" id="UP001176961"/>
    </source>
</evidence>
<dbReference type="CDD" id="cd08839">
    <property type="entry name" value="ArfGap_SMAP"/>
    <property type="match status" value="1"/>
</dbReference>
<proteinExistence type="predicted"/>
<dbReference type="GO" id="GO:0005096">
    <property type="term" value="F:GTPase activator activity"/>
    <property type="evidence" value="ECO:0007669"/>
    <property type="project" value="UniProtKB-KW"/>
</dbReference>
<gene>
    <name evidence="8" type="ORF">CYNAS_LOCUS15171</name>
</gene>
<feature type="domain" description="Arf-GAP" evidence="7">
    <location>
        <begin position="24"/>
        <end position="135"/>
    </location>
</feature>
<dbReference type="FunFam" id="1.10.220.150:FF:000009">
    <property type="entry name" value="stromal membrane-associated protein 1 isoform X1"/>
    <property type="match status" value="1"/>
</dbReference>
<accession>A0AA36H430</accession>
<dbReference type="SUPFAM" id="SSF57863">
    <property type="entry name" value="ArfGap/RecO-like zinc finger"/>
    <property type="match status" value="1"/>
</dbReference>
<feature type="region of interest" description="Disordered" evidence="6">
    <location>
        <begin position="151"/>
        <end position="170"/>
    </location>
</feature>
<evidence type="ECO:0000256" key="2">
    <source>
        <dbReference type="ARBA" id="ARBA00022723"/>
    </source>
</evidence>
<dbReference type="Gene3D" id="1.10.220.150">
    <property type="entry name" value="Arf GTPase activating protein"/>
    <property type="match status" value="1"/>
</dbReference>
<dbReference type="InterPro" id="IPR044732">
    <property type="entry name" value="ArfGAP_SMAP1-like"/>
</dbReference>
<name>A0AA36H430_CYLNA</name>
<dbReference type="PRINTS" id="PR00405">
    <property type="entry name" value="REVINTRACTNG"/>
</dbReference>
<evidence type="ECO:0000256" key="4">
    <source>
        <dbReference type="ARBA" id="ARBA00022833"/>
    </source>
</evidence>
<dbReference type="InterPro" id="IPR037278">
    <property type="entry name" value="ARFGAP/RecO"/>
</dbReference>